<evidence type="ECO:0000313" key="2">
    <source>
        <dbReference type="EMBL" id="PLW52316.1"/>
    </source>
</evidence>
<protein>
    <submittedName>
        <fullName evidence="2">Uncharacterized protein</fullName>
    </submittedName>
</protein>
<name>A0A2N5VQR7_9BASI</name>
<dbReference type="AlphaFoldDB" id="A0A2N5VQR7"/>
<accession>A0A2N5VQR7</accession>
<evidence type="ECO:0000313" key="3">
    <source>
        <dbReference type="Proteomes" id="UP000235392"/>
    </source>
</evidence>
<dbReference type="EMBL" id="PGCI01000001">
    <property type="protein sequence ID" value="PLW52316.1"/>
    <property type="molecule type" value="Genomic_DNA"/>
</dbReference>
<dbReference type="Proteomes" id="UP000235392">
    <property type="component" value="Unassembled WGS sequence"/>
</dbReference>
<organism evidence="2 3">
    <name type="scientific">Puccinia coronata f. sp. avenae</name>
    <dbReference type="NCBI Taxonomy" id="200324"/>
    <lineage>
        <taxon>Eukaryota</taxon>
        <taxon>Fungi</taxon>
        <taxon>Dikarya</taxon>
        <taxon>Basidiomycota</taxon>
        <taxon>Pucciniomycotina</taxon>
        <taxon>Pucciniomycetes</taxon>
        <taxon>Pucciniales</taxon>
        <taxon>Pucciniaceae</taxon>
        <taxon>Puccinia</taxon>
    </lineage>
</organism>
<reference evidence="2 3" key="1">
    <citation type="submission" date="2017-11" db="EMBL/GenBank/DDBJ databases">
        <title>De novo assembly and phasing of dikaryotic genomes from two isolates of Puccinia coronata f. sp. avenae, the causal agent of oat crown rust.</title>
        <authorList>
            <person name="Miller M.E."/>
            <person name="Zhang Y."/>
            <person name="Omidvar V."/>
            <person name="Sperschneider J."/>
            <person name="Schwessinger B."/>
            <person name="Raley C."/>
            <person name="Palmer J.M."/>
            <person name="Garnica D."/>
            <person name="Upadhyaya N."/>
            <person name="Rathjen J."/>
            <person name="Taylor J.M."/>
            <person name="Park R.F."/>
            <person name="Dodds P.N."/>
            <person name="Hirsch C.D."/>
            <person name="Kianian S.F."/>
            <person name="Figueroa M."/>
        </authorList>
    </citation>
    <scope>NUCLEOTIDE SEQUENCE [LARGE SCALE GENOMIC DNA]</scope>
    <source>
        <strain evidence="2">12SD80</strain>
    </source>
</reference>
<gene>
    <name evidence="2" type="ORF">PCASD_00131</name>
</gene>
<comment type="caution">
    <text evidence="2">The sequence shown here is derived from an EMBL/GenBank/DDBJ whole genome shotgun (WGS) entry which is preliminary data.</text>
</comment>
<sequence>MALEPLLAQAIRILMSVPREQLPGTYEYSVPLQLSGYGIDNVSIRVIFSVTAPPAPPVEPREPRINWDPKSKKELFVSLEARTVYRNNSPFSQQRTPVMKPQRHHRVWTLIYREPDDTGITQGRGTPPRRTIADVSPVLGRRTERDDDENEDHEDARPTNRRRVA</sequence>
<proteinExistence type="predicted"/>
<feature type="region of interest" description="Disordered" evidence="1">
    <location>
        <begin position="114"/>
        <end position="165"/>
    </location>
</feature>
<evidence type="ECO:0000256" key="1">
    <source>
        <dbReference type="SAM" id="MobiDB-lite"/>
    </source>
</evidence>